<name>X1V182_9ZZZZ</name>
<organism evidence="1">
    <name type="scientific">marine sediment metagenome</name>
    <dbReference type="NCBI Taxonomy" id="412755"/>
    <lineage>
        <taxon>unclassified sequences</taxon>
        <taxon>metagenomes</taxon>
        <taxon>ecological metagenomes</taxon>
    </lineage>
</organism>
<reference evidence="1" key="1">
    <citation type="journal article" date="2014" name="Front. Microbiol.">
        <title>High frequency of phylogenetically diverse reductive dehalogenase-homologous genes in deep subseafloor sedimentary metagenomes.</title>
        <authorList>
            <person name="Kawai M."/>
            <person name="Futagami T."/>
            <person name="Toyoda A."/>
            <person name="Takaki Y."/>
            <person name="Nishi S."/>
            <person name="Hori S."/>
            <person name="Arai W."/>
            <person name="Tsubouchi T."/>
            <person name="Morono Y."/>
            <person name="Uchiyama I."/>
            <person name="Ito T."/>
            <person name="Fujiyama A."/>
            <person name="Inagaki F."/>
            <person name="Takami H."/>
        </authorList>
    </citation>
    <scope>NUCLEOTIDE SEQUENCE</scope>
    <source>
        <strain evidence="1">Expedition CK06-06</strain>
    </source>
</reference>
<protein>
    <submittedName>
        <fullName evidence="1">Uncharacterized protein</fullName>
    </submittedName>
</protein>
<evidence type="ECO:0000313" key="1">
    <source>
        <dbReference type="EMBL" id="GAJ23493.1"/>
    </source>
</evidence>
<dbReference type="EMBL" id="BARW01039907">
    <property type="protein sequence ID" value="GAJ23493.1"/>
    <property type="molecule type" value="Genomic_DNA"/>
</dbReference>
<dbReference type="AlphaFoldDB" id="X1V182"/>
<sequence length="34" mass="4150">VGFEPDVWFKQLDVKWVRNWIYGDIEGNRVKIKN</sequence>
<feature type="non-terminal residue" evidence="1">
    <location>
        <position position="1"/>
    </location>
</feature>
<comment type="caution">
    <text evidence="1">The sequence shown here is derived from an EMBL/GenBank/DDBJ whole genome shotgun (WGS) entry which is preliminary data.</text>
</comment>
<proteinExistence type="predicted"/>
<accession>X1V182</accession>
<gene>
    <name evidence="1" type="ORF">S12H4_60575</name>
</gene>